<dbReference type="GO" id="GO:0003723">
    <property type="term" value="F:RNA binding"/>
    <property type="evidence" value="ECO:0007669"/>
    <property type="project" value="UniProtKB-KW"/>
</dbReference>
<proteinExistence type="predicted"/>
<dbReference type="AlphaFoldDB" id="A0A0F3GIY7"/>
<keyword evidence="4" id="KW-1185">Reference proteome</keyword>
<dbReference type="PANTHER" id="PTHR32319">
    <property type="entry name" value="BACTERIAL HEMOLYSIN-LIKE PROTEIN"/>
    <property type="match status" value="1"/>
</dbReference>
<dbReference type="SUPFAM" id="SSF53335">
    <property type="entry name" value="S-adenosyl-L-methionine-dependent methyltransferases"/>
    <property type="match status" value="1"/>
</dbReference>
<protein>
    <submittedName>
        <fullName evidence="3">Hemolysin A</fullName>
    </submittedName>
</protein>
<evidence type="ECO:0000259" key="2">
    <source>
        <dbReference type="Pfam" id="PF01728"/>
    </source>
</evidence>
<dbReference type="Gene3D" id="3.40.50.150">
    <property type="entry name" value="Vaccinia Virus protein VP39"/>
    <property type="match status" value="1"/>
</dbReference>
<dbReference type="GO" id="GO:0008168">
    <property type="term" value="F:methyltransferase activity"/>
    <property type="evidence" value="ECO:0007669"/>
    <property type="project" value="InterPro"/>
</dbReference>
<dbReference type="Proteomes" id="UP000033423">
    <property type="component" value="Unassembled WGS sequence"/>
</dbReference>
<feature type="non-terminal residue" evidence="3">
    <location>
        <position position="165"/>
    </location>
</feature>
<dbReference type="InterPro" id="IPR047048">
    <property type="entry name" value="TlyA"/>
</dbReference>
<dbReference type="InterPro" id="IPR029063">
    <property type="entry name" value="SAM-dependent_MTases_sf"/>
</dbReference>
<evidence type="ECO:0000313" key="3">
    <source>
        <dbReference type="EMBL" id="KJU81924.1"/>
    </source>
</evidence>
<evidence type="ECO:0000256" key="1">
    <source>
        <dbReference type="ARBA" id="ARBA00022884"/>
    </source>
</evidence>
<sequence>MKLDFALERFNIDVGGMTALDVGASTGGFTDCLLARGTLRVYAVDVGYGQLAWRLRSDNRVIPIERTNIRYIDKAVIPEDIDISVVDVSFISLKIVIPSVLKFFGLRGKLVCLIKPQFEVGKGAVGKGGIVREEEKRIQVVKDLETFITGRGLDVKGVCQSPIQG</sequence>
<reference evidence="3 4" key="1">
    <citation type="submission" date="2015-02" db="EMBL/GenBank/DDBJ databases">
        <title>Single-cell genomics of uncultivated deep-branching MTB reveals a conserved set of magnetosome genes.</title>
        <authorList>
            <person name="Kolinko S."/>
            <person name="Richter M."/>
            <person name="Glockner F.O."/>
            <person name="Brachmann A."/>
            <person name="Schuler D."/>
        </authorList>
    </citation>
    <scope>NUCLEOTIDE SEQUENCE [LARGE SCALE GENOMIC DNA]</scope>
    <source>
        <strain evidence="3">TM-1</strain>
    </source>
</reference>
<dbReference type="Pfam" id="PF01728">
    <property type="entry name" value="FtsJ"/>
    <property type="match status" value="1"/>
</dbReference>
<feature type="domain" description="Ribosomal RNA methyltransferase FtsJ" evidence="2">
    <location>
        <begin position="1"/>
        <end position="165"/>
    </location>
</feature>
<dbReference type="PANTHER" id="PTHR32319:SF0">
    <property type="entry name" value="BACTERIAL HEMOLYSIN-LIKE PROTEIN"/>
    <property type="match status" value="1"/>
</dbReference>
<dbReference type="PATRIC" id="fig|29290.4.peg.7777"/>
<name>A0A0F3GIY7_9BACT</name>
<comment type="caution">
    <text evidence="3">The sequence shown here is derived from an EMBL/GenBank/DDBJ whole genome shotgun (WGS) entry which is preliminary data.</text>
</comment>
<dbReference type="GO" id="GO:0032259">
    <property type="term" value="P:methylation"/>
    <property type="evidence" value="ECO:0007669"/>
    <property type="project" value="InterPro"/>
</dbReference>
<dbReference type="InterPro" id="IPR002877">
    <property type="entry name" value="RNA_MeTrfase_FtsJ_dom"/>
</dbReference>
<evidence type="ECO:0000313" key="4">
    <source>
        <dbReference type="Proteomes" id="UP000033423"/>
    </source>
</evidence>
<accession>A0A0F3GIY7</accession>
<organism evidence="3 4">
    <name type="scientific">Candidatus Magnetobacterium bavaricum</name>
    <dbReference type="NCBI Taxonomy" id="29290"/>
    <lineage>
        <taxon>Bacteria</taxon>
        <taxon>Pseudomonadati</taxon>
        <taxon>Nitrospirota</taxon>
        <taxon>Thermodesulfovibrionia</taxon>
        <taxon>Thermodesulfovibrionales</taxon>
        <taxon>Candidatus Magnetobacteriaceae</taxon>
        <taxon>Candidatus Magnetobacterium</taxon>
    </lineage>
</organism>
<dbReference type="EMBL" id="LACI01002494">
    <property type="protein sequence ID" value="KJU81924.1"/>
    <property type="molecule type" value="Genomic_DNA"/>
</dbReference>
<gene>
    <name evidence="3" type="ORF">MBAV_005883</name>
</gene>
<keyword evidence="1" id="KW-0694">RNA-binding</keyword>